<gene>
    <name evidence="1" type="ORF">FRZ32_01075</name>
</gene>
<dbReference type="PANTHER" id="PTHR30348:SF4">
    <property type="entry name" value="DUF72 DOMAIN-CONTAINING PROTEIN"/>
    <property type="match status" value="1"/>
</dbReference>
<accession>A0A5C6TQ45</accession>
<protein>
    <submittedName>
        <fullName evidence="1">DUF72 domain-containing protein</fullName>
    </submittedName>
</protein>
<proteinExistence type="predicted"/>
<dbReference type="SUPFAM" id="SSF117396">
    <property type="entry name" value="TM1631-like"/>
    <property type="match status" value="1"/>
</dbReference>
<dbReference type="Gene3D" id="3.20.20.410">
    <property type="entry name" value="Protein of unknown function UPF0759"/>
    <property type="match status" value="1"/>
</dbReference>
<evidence type="ECO:0000313" key="2">
    <source>
        <dbReference type="Proteomes" id="UP000321249"/>
    </source>
</evidence>
<reference evidence="1 2" key="1">
    <citation type="journal article" date="2015" name="J. Microbiol.">
        <title>Sphingosinicella ginsenosidimutans sp. nov., with ginsenoside converting activity.</title>
        <authorList>
            <person name="Kim J.K."/>
            <person name="Kang M.S."/>
            <person name="Park S.C."/>
            <person name="Kim K.M."/>
            <person name="Choi K."/>
            <person name="Yoon M.H."/>
            <person name="Im W.T."/>
        </authorList>
    </citation>
    <scope>NUCLEOTIDE SEQUENCE [LARGE SCALE GENOMIC DNA]</scope>
    <source>
        <strain evidence="1 2">BS-11</strain>
    </source>
</reference>
<sequence length="264" mass="29107">MASIHIGVGGWDYEPWRETFYPPKLAKAKQLEYVGAHLTATEVNATYYRSQKPETFARWAQTVPDGFRFALKASRFCTNRRVLGEAGESIARFCGQGLTELGDKLGPILWQLAPTKKYDPDDISAFLALLPTRQDGIALRHAIEVRHESFRSADFVAQARAAGVAIVFAHHDTYPEIADQTAGFVYARLQSTRAEEPTGYTSAELDGWAEVIRGWASGERPAGRAYASNVPASAEPREVFAFIISGAKERNPAAAMALIERTAR</sequence>
<dbReference type="AlphaFoldDB" id="A0A5C6TQ45"/>
<evidence type="ECO:0000313" key="1">
    <source>
        <dbReference type="EMBL" id="TXC62369.1"/>
    </source>
</evidence>
<name>A0A5C6TQ45_9SPHN</name>
<dbReference type="RefSeq" id="WP_147041757.1">
    <property type="nucleotide sequence ID" value="NZ_BAABIR010000001.1"/>
</dbReference>
<dbReference type="Pfam" id="PF01904">
    <property type="entry name" value="DUF72"/>
    <property type="match status" value="1"/>
</dbReference>
<keyword evidence="2" id="KW-1185">Reference proteome</keyword>
<dbReference type="InterPro" id="IPR002763">
    <property type="entry name" value="DUF72"/>
</dbReference>
<dbReference type="Proteomes" id="UP000321249">
    <property type="component" value="Unassembled WGS sequence"/>
</dbReference>
<organism evidence="1 2">
    <name type="scientific">Allosphingosinicella ginsenosidimutans</name>
    <dbReference type="NCBI Taxonomy" id="1176539"/>
    <lineage>
        <taxon>Bacteria</taxon>
        <taxon>Pseudomonadati</taxon>
        <taxon>Pseudomonadota</taxon>
        <taxon>Alphaproteobacteria</taxon>
        <taxon>Sphingomonadales</taxon>
        <taxon>Sphingomonadaceae</taxon>
        <taxon>Allosphingosinicella</taxon>
    </lineage>
</organism>
<comment type="caution">
    <text evidence="1">The sequence shown here is derived from an EMBL/GenBank/DDBJ whole genome shotgun (WGS) entry which is preliminary data.</text>
</comment>
<dbReference type="InterPro" id="IPR036520">
    <property type="entry name" value="UPF0759_sf"/>
</dbReference>
<dbReference type="PANTHER" id="PTHR30348">
    <property type="entry name" value="UNCHARACTERIZED PROTEIN YECE"/>
    <property type="match status" value="1"/>
</dbReference>
<dbReference type="EMBL" id="VOQQ01000001">
    <property type="protein sequence ID" value="TXC62369.1"/>
    <property type="molecule type" value="Genomic_DNA"/>
</dbReference>
<dbReference type="OrthoDB" id="9780310at2"/>